<proteinExistence type="predicted"/>
<keyword evidence="8" id="KW-1185">Reference proteome</keyword>
<dbReference type="GO" id="GO:0000978">
    <property type="term" value="F:RNA polymerase II cis-regulatory region sequence-specific DNA binding"/>
    <property type="evidence" value="ECO:0007669"/>
    <property type="project" value="TreeGrafter"/>
</dbReference>
<dbReference type="OrthoDB" id="2143914at2759"/>
<dbReference type="GO" id="GO:0019185">
    <property type="term" value="C:snRNA-activating protein complex"/>
    <property type="evidence" value="ECO:0007669"/>
    <property type="project" value="TreeGrafter"/>
</dbReference>
<evidence type="ECO:0000256" key="2">
    <source>
        <dbReference type="ARBA" id="ARBA00023015"/>
    </source>
</evidence>
<dbReference type="GO" id="GO:0042795">
    <property type="term" value="P:snRNA transcription by RNA polymerase II"/>
    <property type="evidence" value="ECO:0007669"/>
    <property type="project" value="TreeGrafter"/>
</dbReference>
<sequence>MNTILNEGDENNDLVGMLLESIFPECEDENHFENNYEINDIVLSDNLKQESIQDRISVLQNECQTKDDSTECNIENCYDMLEYNKQIISSLMDLKSNIIIALTKCQKKLAVIECNLKNNIAKDTKISICNAGMPYFKDKHYFFASNNEDEILKESYKELQLKNLPKISAWTKKERDVLLNAVKEEAKGIKECDDRKKKFSSTDILQTVNPLQQKEFDWFKISSNYFEDVHSPFDCRIMWNVFLHPDINRKHWTKSEITKLRRIVKKNEFQNWDKIAEELNTNRSAYQCLIRYNTRKSLPKVHCIWENEEDKRLLKLVEIFQIGDFIPWGNVTSWMQNRTKQQVYFRWSYSLSPYLTKGRFTKTEDNILKDAVTKYGTNFRKISAALMPNRSTIQLHDRYQTLTINQIESWTSWTLEEDTKLLHLFQCIGPNWSVIAKNFSCKTRTQLRHRYTALQKYIKRGVSILELHKYHLHNGVQHSENENKEQKKKEFCKNIFKPNNSITNEDHDNNITNIDQELIDYFHKKCKAKQLIHKWELHNAEKLECKTISLYNILQALNAKLCISNNIIDKKLNNRDQQLLHSLREYIKLKSDKKKYFQIVEEYESRMFKRNESEQDSCFLPPRPFDSQIKLKKLKKCIDYDIDRSNKFVFELPTDFNTSELIIPYIGGDEQELQFQKFARSFQVNNSKCCESASEARNCSTFLTKLLLQRRCRTNNSNDRNNSTDKTLKELESVVRFDIGTATSYENDDVNYKSQHMKFQSKCLSNGTTEITQNHDTSMMYASYATLISFKNLTYMRRLNEKYGILDEYFVPSNELQEAFNLLETRLEQLFKYPLGLSNILLPQVYVEDTYLFEDIPLKKRRLKY</sequence>
<dbReference type="GO" id="GO:0042796">
    <property type="term" value="P:snRNA transcription by RNA polymerase III"/>
    <property type="evidence" value="ECO:0007669"/>
    <property type="project" value="TreeGrafter"/>
</dbReference>
<dbReference type="AlphaFoldDB" id="A0A9B2JZE5"/>
<keyword evidence="4" id="KW-0804">Transcription</keyword>
<dbReference type="Pfam" id="PF00249">
    <property type="entry name" value="Myb_DNA-binding"/>
    <property type="match status" value="3"/>
</dbReference>
<feature type="domain" description="HTH myb-type" evidence="7">
    <location>
        <begin position="412"/>
        <end position="462"/>
    </location>
</feature>
<dbReference type="CDD" id="cd00167">
    <property type="entry name" value="SANT"/>
    <property type="match status" value="4"/>
</dbReference>
<feature type="domain" description="HTH myb-type" evidence="7">
    <location>
        <begin position="244"/>
        <end position="300"/>
    </location>
</feature>
<feature type="domain" description="Myb-like" evidence="6">
    <location>
        <begin position="168"/>
        <end position="243"/>
    </location>
</feature>
<dbReference type="GO" id="GO:0005634">
    <property type="term" value="C:nucleus"/>
    <property type="evidence" value="ECO:0007669"/>
    <property type="project" value="UniProtKB-SubCell"/>
</dbReference>
<dbReference type="SUPFAM" id="SSF46689">
    <property type="entry name" value="Homeodomain-like"/>
    <property type="match status" value="3"/>
</dbReference>
<dbReference type="RefSeq" id="XP_012176709.2">
    <property type="nucleotide sequence ID" value="XM_012321319.3"/>
</dbReference>
<evidence type="ECO:0000259" key="7">
    <source>
        <dbReference type="PROSITE" id="PS51294"/>
    </source>
</evidence>
<organism evidence="8 9">
    <name type="scientific">Bombus terrestris</name>
    <name type="common">Buff-tailed bumblebee</name>
    <name type="synonym">Apis terrestris</name>
    <dbReference type="NCBI Taxonomy" id="30195"/>
    <lineage>
        <taxon>Eukaryota</taxon>
        <taxon>Metazoa</taxon>
        <taxon>Ecdysozoa</taxon>
        <taxon>Arthropoda</taxon>
        <taxon>Hexapoda</taxon>
        <taxon>Insecta</taxon>
        <taxon>Pterygota</taxon>
        <taxon>Neoptera</taxon>
        <taxon>Endopterygota</taxon>
        <taxon>Hymenoptera</taxon>
        <taxon>Apocrita</taxon>
        <taxon>Aculeata</taxon>
        <taxon>Apoidea</taxon>
        <taxon>Anthophila</taxon>
        <taxon>Apidae</taxon>
        <taxon>Bombus</taxon>
        <taxon>Bombus</taxon>
    </lineage>
</organism>
<evidence type="ECO:0000313" key="8">
    <source>
        <dbReference type="Proteomes" id="UP000835206"/>
    </source>
</evidence>
<dbReference type="PANTHER" id="PTHR46621:SF1">
    <property type="entry name" value="SNRNA-ACTIVATING PROTEIN COMPLEX SUBUNIT 4"/>
    <property type="match status" value="1"/>
</dbReference>
<dbReference type="InterPro" id="IPR009057">
    <property type="entry name" value="Homeodomain-like_sf"/>
</dbReference>
<dbReference type="InterPro" id="IPR017930">
    <property type="entry name" value="Myb_dom"/>
</dbReference>
<dbReference type="PROSITE" id="PS51294">
    <property type="entry name" value="HTH_MYB"/>
    <property type="match status" value="3"/>
</dbReference>
<dbReference type="InterPro" id="IPR051575">
    <property type="entry name" value="Myb-like_DNA-bd"/>
</dbReference>
<dbReference type="PROSITE" id="PS50090">
    <property type="entry name" value="MYB_LIKE"/>
    <property type="match status" value="5"/>
</dbReference>
<reference evidence="9" key="1">
    <citation type="submission" date="2025-08" db="UniProtKB">
        <authorList>
            <consortium name="RefSeq"/>
        </authorList>
    </citation>
    <scope>IDENTIFICATION</scope>
</reference>
<gene>
    <name evidence="9" type="primary">LOC105667203</name>
</gene>
<dbReference type="GO" id="GO:0001006">
    <property type="term" value="F:RNA polymerase III type 3 promoter sequence-specific DNA binding"/>
    <property type="evidence" value="ECO:0007669"/>
    <property type="project" value="TreeGrafter"/>
</dbReference>
<keyword evidence="5" id="KW-0539">Nucleus</keyword>
<dbReference type="SMART" id="SM00717">
    <property type="entry name" value="SANT"/>
    <property type="match status" value="5"/>
</dbReference>
<protein>
    <submittedName>
        <fullName evidence="9">Uncharacterized protein LOC105667203</fullName>
    </submittedName>
</protein>
<accession>A0A9B2JZE5</accession>
<dbReference type="PANTHER" id="PTHR46621">
    <property type="entry name" value="SNRNA-ACTIVATING PROTEIN COMPLEX SUBUNIT 4"/>
    <property type="match status" value="1"/>
</dbReference>
<keyword evidence="2" id="KW-0805">Transcription regulation</keyword>
<evidence type="ECO:0000256" key="3">
    <source>
        <dbReference type="ARBA" id="ARBA00023125"/>
    </source>
</evidence>
<evidence type="ECO:0000313" key="9">
    <source>
        <dbReference type="RefSeq" id="XP_012176709.2"/>
    </source>
</evidence>
<dbReference type="GeneID" id="105667203"/>
<evidence type="ECO:0000256" key="1">
    <source>
        <dbReference type="ARBA" id="ARBA00004123"/>
    </source>
</evidence>
<feature type="domain" description="Myb-like" evidence="6">
    <location>
        <begin position="412"/>
        <end position="455"/>
    </location>
</feature>
<dbReference type="CTD" id="40949"/>
<feature type="domain" description="HTH myb-type" evidence="7">
    <location>
        <begin position="352"/>
        <end position="407"/>
    </location>
</feature>
<comment type="subcellular location">
    <subcellularLocation>
        <location evidence="1">Nucleus</location>
    </subcellularLocation>
</comment>
<feature type="domain" description="Myb-like" evidence="6">
    <location>
        <begin position="305"/>
        <end position="351"/>
    </location>
</feature>
<feature type="domain" description="Myb-like" evidence="6">
    <location>
        <begin position="352"/>
        <end position="403"/>
    </location>
</feature>
<dbReference type="InterPro" id="IPR001005">
    <property type="entry name" value="SANT/Myb"/>
</dbReference>
<dbReference type="Proteomes" id="UP000835206">
    <property type="component" value="Chromosome 4"/>
</dbReference>
<evidence type="ECO:0000256" key="5">
    <source>
        <dbReference type="ARBA" id="ARBA00023242"/>
    </source>
</evidence>
<dbReference type="Gene3D" id="1.10.10.60">
    <property type="entry name" value="Homeodomain-like"/>
    <property type="match status" value="4"/>
</dbReference>
<name>A0A9B2JZE5_BOMTE</name>
<dbReference type="KEGG" id="bter:105667203"/>
<feature type="domain" description="Myb-like" evidence="6">
    <location>
        <begin position="244"/>
        <end position="296"/>
    </location>
</feature>
<keyword evidence="3" id="KW-0238">DNA-binding</keyword>
<evidence type="ECO:0000256" key="4">
    <source>
        <dbReference type="ARBA" id="ARBA00023163"/>
    </source>
</evidence>
<evidence type="ECO:0000259" key="6">
    <source>
        <dbReference type="PROSITE" id="PS50090"/>
    </source>
</evidence>